<dbReference type="InterPro" id="IPR003501">
    <property type="entry name" value="PTS_EIIB_2/3"/>
</dbReference>
<evidence type="ECO:0000256" key="7">
    <source>
        <dbReference type="PROSITE-ProRule" id="PRU00423"/>
    </source>
</evidence>
<dbReference type="STRING" id="700015.Corgl_1445"/>
<keyword evidence="10" id="KW-1185">Reference proteome</keyword>
<accession>F2N8U5</accession>
<dbReference type="OrthoDB" id="9808134at2"/>
<name>F2N8U5_CORGP</name>
<evidence type="ECO:0000256" key="4">
    <source>
        <dbReference type="ARBA" id="ARBA00022679"/>
    </source>
</evidence>
<dbReference type="PANTHER" id="PTHR34581">
    <property type="entry name" value="PTS SYSTEM N,N'-DIACETYLCHITOBIOSE-SPECIFIC EIIB COMPONENT"/>
    <property type="match status" value="1"/>
</dbReference>
<protein>
    <submittedName>
        <fullName evidence="9">Phosphotransferase system lactose/cellobiose-specific IIB subunit</fullName>
    </submittedName>
</protein>
<dbReference type="EMBL" id="CP002628">
    <property type="protein sequence ID" value="AEB07545.1"/>
    <property type="molecule type" value="Genomic_DNA"/>
</dbReference>
<keyword evidence="3" id="KW-0762">Sugar transport</keyword>
<dbReference type="GO" id="GO:0016301">
    <property type="term" value="F:kinase activity"/>
    <property type="evidence" value="ECO:0007669"/>
    <property type="project" value="UniProtKB-KW"/>
</dbReference>
<keyword evidence="6" id="KW-0418">Kinase</keyword>
<evidence type="ECO:0000256" key="1">
    <source>
        <dbReference type="ARBA" id="ARBA00022448"/>
    </source>
</evidence>
<feature type="domain" description="PTS EIIB type-3" evidence="8">
    <location>
        <begin position="1"/>
        <end position="97"/>
    </location>
</feature>
<evidence type="ECO:0000256" key="6">
    <source>
        <dbReference type="ARBA" id="ARBA00022777"/>
    </source>
</evidence>
<dbReference type="SUPFAM" id="SSF52794">
    <property type="entry name" value="PTS system IIB component-like"/>
    <property type="match status" value="1"/>
</dbReference>
<dbReference type="CDD" id="cd05564">
    <property type="entry name" value="PTS_IIB_chitobiose_lichenan"/>
    <property type="match status" value="1"/>
</dbReference>
<dbReference type="PROSITE" id="PS51100">
    <property type="entry name" value="PTS_EIIB_TYPE_3"/>
    <property type="match status" value="1"/>
</dbReference>
<evidence type="ECO:0000313" key="9">
    <source>
        <dbReference type="EMBL" id="AEB07545.1"/>
    </source>
</evidence>
<gene>
    <name evidence="9" type="ordered locus">Corgl_1445</name>
</gene>
<evidence type="ECO:0000313" key="10">
    <source>
        <dbReference type="Proteomes" id="UP000006851"/>
    </source>
</evidence>
<dbReference type="RefSeq" id="WP_013709287.1">
    <property type="nucleotide sequence ID" value="NC_015389.1"/>
</dbReference>
<keyword evidence="2" id="KW-0597">Phosphoprotein</keyword>
<dbReference type="InterPro" id="IPR051819">
    <property type="entry name" value="PTS_sugar-specific_EIIB"/>
</dbReference>
<dbReference type="Proteomes" id="UP000006851">
    <property type="component" value="Chromosome"/>
</dbReference>
<dbReference type="AlphaFoldDB" id="F2N8U5"/>
<organism evidence="9 10">
    <name type="scientific">Coriobacterium glomerans (strain ATCC 49209 / DSM 20642 / JCM 10262 / PW2)</name>
    <dbReference type="NCBI Taxonomy" id="700015"/>
    <lineage>
        <taxon>Bacteria</taxon>
        <taxon>Bacillati</taxon>
        <taxon>Actinomycetota</taxon>
        <taxon>Coriobacteriia</taxon>
        <taxon>Coriobacteriales</taxon>
        <taxon>Coriobacteriaceae</taxon>
        <taxon>Coriobacterium</taxon>
    </lineage>
</organism>
<dbReference type="Pfam" id="PF02302">
    <property type="entry name" value="PTS_IIB"/>
    <property type="match status" value="1"/>
</dbReference>
<keyword evidence="5" id="KW-0598">Phosphotransferase system</keyword>
<dbReference type="GO" id="GO:0009401">
    <property type="term" value="P:phosphoenolpyruvate-dependent sugar phosphotransferase system"/>
    <property type="evidence" value="ECO:0007669"/>
    <property type="project" value="UniProtKB-KW"/>
</dbReference>
<dbReference type="InterPro" id="IPR013012">
    <property type="entry name" value="PTS_EIIB_3"/>
</dbReference>
<dbReference type="Gene3D" id="3.40.50.2300">
    <property type="match status" value="1"/>
</dbReference>
<dbReference type="GO" id="GO:0008982">
    <property type="term" value="F:protein-N(PI)-phosphohistidine-sugar phosphotransferase activity"/>
    <property type="evidence" value="ECO:0007669"/>
    <property type="project" value="InterPro"/>
</dbReference>
<proteinExistence type="predicted"/>
<dbReference type="eggNOG" id="COG1440">
    <property type="taxonomic scope" value="Bacteria"/>
</dbReference>
<sequence>MKLLLVCAGGMSTSMLMKKLVAYADEHGIEFSVDATGSSGLKNANDFDVVLLGPQIAYQQEAIKKRIGEVPIGVIPMRDYGMARCENIFAQIDDLVG</sequence>
<keyword evidence="1" id="KW-0813">Transport</keyword>
<keyword evidence="4" id="KW-0808">Transferase</keyword>
<dbReference type="PANTHER" id="PTHR34581:SF2">
    <property type="entry name" value="PTS SYSTEM N,N'-DIACETYLCHITOBIOSE-SPECIFIC EIIB COMPONENT"/>
    <property type="match status" value="1"/>
</dbReference>
<dbReference type="HOGENOM" id="CLU_147323_2_1_11"/>
<dbReference type="InterPro" id="IPR036095">
    <property type="entry name" value="PTS_EIIB-like_sf"/>
</dbReference>
<dbReference type="KEGG" id="cgo:Corgl_1445"/>
<evidence type="ECO:0000256" key="5">
    <source>
        <dbReference type="ARBA" id="ARBA00022683"/>
    </source>
</evidence>
<evidence type="ECO:0000256" key="2">
    <source>
        <dbReference type="ARBA" id="ARBA00022553"/>
    </source>
</evidence>
<evidence type="ECO:0000259" key="8">
    <source>
        <dbReference type="PROSITE" id="PS51100"/>
    </source>
</evidence>
<evidence type="ECO:0000256" key="3">
    <source>
        <dbReference type="ARBA" id="ARBA00022597"/>
    </source>
</evidence>
<reference evidence="10" key="1">
    <citation type="journal article" date="2013" name="Stand. Genomic Sci.">
        <title>Complete genome sequence of Coriobacterium glomerans type strain (PW2(T)) from the midgut of Pyrrhocoris apterus L. (red soldier bug).</title>
        <authorList>
            <person name="Stackebrandt E."/>
            <person name="Zeytun A."/>
            <person name="Lapidus A."/>
            <person name="Nolan M."/>
            <person name="Lucas S."/>
            <person name="Hammon N."/>
            <person name="Deshpande S."/>
            <person name="Cheng J.F."/>
            <person name="Tapia R."/>
            <person name="Goodwin L.A."/>
            <person name="Pitluck S."/>
            <person name="Liolios K."/>
            <person name="Pagani I."/>
            <person name="Ivanova N."/>
            <person name="Mavromatis K."/>
            <person name="Mikhailova N."/>
            <person name="Huntemann M."/>
            <person name="Pati A."/>
            <person name="Chen A."/>
            <person name="Palaniappan K."/>
            <person name="Chang Y.J."/>
            <person name="Land M."/>
            <person name="Hauser L."/>
            <person name="Rohde M."/>
            <person name="Pukall R."/>
            <person name="Goker M."/>
            <person name="Detter J.C."/>
            <person name="Woyke T."/>
            <person name="Bristow J."/>
            <person name="Eisen J.A."/>
            <person name="Markowitz V."/>
            <person name="Hugenholtz P."/>
            <person name="Kyrpides N.C."/>
            <person name="Klenk H.P."/>
        </authorList>
    </citation>
    <scope>NUCLEOTIDE SEQUENCE</scope>
    <source>
        <strain evidence="10">ATCC 49209 / DSM 20642 / JCM 10262 / PW2</strain>
    </source>
</reference>
<feature type="modified residue" description="Phosphocysteine; by EIIA" evidence="7">
    <location>
        <position position="7"/>
    </location>
</feature>